<dbReference type="RefSeq" id="WP_212516361.1">
    <property type="nucleotide sequence ID" value="NZ_JAGSOH010000004.1"/>
</dbReference>
<evidence type="ECO:0000313" key="9">
    <source>
        <dbReference type="Proteomes" id="UP000676325"/>
    </source>
</evidence>
<evidence type="ECO:0000259" key="7">
    <source>
        <dbReference type="Pfam" id="PF01120"/>
    </source>
</evidence>
<evidence type="ECO:0000256" key="3">
    <source>
        <dbReference type="ARBA" id="ARBA00012662"/>
    </source>
</evidence>
<dbReference type="SUPFAM" id="SSF51445">
    <property type="entry name" value="(Trans)glycosidases"/>
    <property type="match status" value="1"/>
</dbReference>
<proteinExistence type="inferred from homology"/>
<evidence type="ECO:0000256" key="1">
    <source>
        <dbReference type="ARBA" id="ARBA00004071"/>
    </source>
</evidence>
<dbReference type="Proteomes" id="UP000676325">
    <property type="component" value="Unassembled WGS sequence"/>
</dbReference>
<dbReference type="EC" id="3.2.1.51" evidence="3"/>
<dbReference type="GO" id="GO:0006004">
    <property type="term" value="P:fucose metabolic process"/>
    <property type="evidence" value="ECO:0007669"/>
    <property type="project" value="InterPro"/>
</dbReference>
<dbReference type="Gene3D" id="3.20.20.80">
    <property type="entry name" value="Glycosidases"/>
    <property type="match status" value="1"/>
</dbReference>
<comment type="function">
    <text evidence="1">Alpha-L-fucosidase is responsible for hydrolyzing the alpha-1,6-linked fucose joined to the reducing-end N-acetylglucosamine of the carbohydrate moieties of glycoproteins.</text>
</comment>
<dbReference type="PRINTS" id="PR00741">
    <property type="entry name" value="GLHYDRLASE29"/>
</dbReference>
<dbReference type="InterPro" id="IPR013780">
    <property type="entry name" value="Glyco_hydro_b"/>
</dbReference>
<evidence type="ECO:0000256" key="4">
    <source>
        <dbReference type="ARBA" id="ARBA00022729"/>
    </source>
</evidence>
<dbReference type="PANTHER" id="PTHR10030:SF37">
    <property type="entry name" value="ALPHA-L-FUCOSIDASE-RELATED"/>
    <property type="match status" value="1"/>
</dbReference>
<dbReference type="AlphaFoldDB" id="A0A941E776"/>
<evidence type="ECO:0000256" key="2">
    <source>
        <dbReference type="ARBA" id="ARBA00007951"/>
    </source>
</evidence>
<keyword evidence="5" id="KW-0378">Hydrolase</keyword>
<reference evidence="8" key="1">
    <citation type="submission" date="2021-04" db="EMBL/GenBank/DDBJ databases">
        <title>Genome based classification of Actinospica acidithermotolerans sp. nov., an actinobacterium isolated from an Indonesian hot spring.</title>
        <authorList>
            <person name="Kusuma A.B."/>
            <person name="Putra K.E."/>
            <person name="Nafisah S."/>
            <person name="Loh J."/>
            <person name="Nouioui I."/>
            <person name="Goodfellow M."/>
        </authorList>
    </citation>
    <scope>NUCLEOTIDE SEQUENCE</scope>
    <source>
        <strain evidence="8">MGRD01-02</strain>
    </source>
</reference>
<dbReference type="InterPro" id="IPR000933">
    <property type="entry name" value="Glyco_hydro_29"/>
</dbReference>
<evidence type="ECO:0000313" key="8">
    <source>
        <dbReference type="EMBL" id="MBR7825203.1"/>
    </source>
</evidence>
<dbReference type="InterPro" id="IPR016286">
    <property type="entry name" value="FUC_metazoa-typ"/>
</dbReference>
<evidence type="ECO:0000256" key="5">
    <source>
        <dbReference type="ARBA" id="ARBA00022801"/>
    </source>
</evidence>
<dbReference type="Gene3D" id="2.60.40.1180">
    <property type="entry name" value="Golgi alpha-mannosidase II"/>
    <property type="match status" value="1"/>
</dbReference>
<organism evidence="8 9">
    <name type="scientific">Actinospica acidithermotolerans</name>
    <dbReference type="NCBI Taxonomy" id="2828514"/>
    <lineage>
        <taxon>Bacteria</taxon>
        <taxon>Bacillati</taxon>
        <taxon>Actinomycetota</taxon>
        <taxon>Actinomycetes</taxon>
        <taxon>Catenulisporales</taxon>
        <taxon>Actinospicaceae</taxon>
        <taxon>Actinospica</taxon>
    </lineage>
</organism>
<keyword evidence="4" id="KW-0732">Signal</keyword>
<keyword evidence="9" id="KW-1185">Reference proteome</keyword>
<keyword evidence="6" id="KW-0326">Glycosidase</keyword>
<name>A0A941E776_9ACTN</name>
<evidence type="ECO:0000256" key="6">
    <source>
        <dbReference type="ARBA" id="ARBA00023295"/>
    </source>
</evidence>
<dbReference type="GO" id="GO:0005764">
    <property type="term" value="C:lysosome"/>
    <property type="evidence" value="ECO:0007669"/>
    <property type="project" value="TreeGrafter"/>
</dbReference>
<dbReference type="InterPro" id="IPR017853">
    <property type="entry name" value="GH"/>
</dbReference>
<comment type="caution">
    <text evidence="8">The sequence shown here is derived from an EMBL/GenBank/DDBJ whole genome shotgun (WGS) entry which is preliminary data.</text>
</comment>
<protein>
    <recommendedName>
        <fullName evidence="3">alpha-L-fucosidase</fullName>
        <ecNumber evidence="3">3.2.1.51</ecNumber>
    </recommendedName>
</protein>
<feature type="domain" description="Glycoside hydrolase family 29 N-terminal" evidence="7">
    <location>
        <begin position="13"/>
        <end position="356"/>
    </location>
</feature>
<accession>A0A941E776</accession>
<sequence>MTAPGPEVPGGPFLPTWESLAGYRVPDWFRDAKLGIFVHWGPYSVPAFGNEWYARNMYRAGKPEYEHHRKTYGPQSEFGFKDFIPMLTGENFDPDAWATLFRSAGAQYVVPVAEHHDGFAMYRSELNPWNAARMGPKRDVVGELSRAVRDRSMVFGVSWHRAELWWFLNGGMTFDSDVRSGRYASLYGPAQPQEMPPSKQFLDEWAAHTIELIDAYQPQMLYFDWWIHRPAYRPYLPRLAAHYYNRLEAAGLGSVISYKDGAFPAGTAVADIERGSSAVLRPEPWQACTSIARNAWCHVEGQEYKTAQEVAGTLIDVVSKNGSLLLNVGPKADGSIVEYEAELLRTLGSWLAVNGEAIYASRPWAVFGEGPTKTADGGFSEFKRQQYGPHDFRFTTREECLYVIGLAAPENGRMDIRSLGADLTLYQRRIERIELLGHSGEWDPIPLEYEQRADLLSVRLPESWENGHLKEIPFPVLKITPSA</sequence>
<dbReference type="GO" id="GO:0004560">
    <property type="term" value="F:alpha-L-fucosidase activity"/>
    <property type="evidence" value="ECO:0007669"/>
    <property type="project" value="InterPro"/>
</dbReference>
<gene>
    <name evidence="8" type="ORF">KDK95_02715</name>
</gene>
<dbReference type="SMART" id="SM00812">
    <property type="entry name" value="Alpha_L_fucos"/>
    <property type="match status" value="1"/>
</dbReference>
<comment type="similarity">
    <text evidence="2">Belongs to the glycosyl hydrolase 29 family.</text>
</comment>
<dbReference type="EMBL" id="JAGSOH010000004">
    <property type="protein sequence ID" value="MBR7825203.1"/>
    <property type="molecule type" value="Genomic_DNA"/>
</dbReference>
<dbReference type="InterPro" id="IPR057739">
    <property type="entry name" value="Glyco_hydro_29_N"/>
</dbReference>
<dbReference type="PANTHER" id="PTHR10030">
    <property type="entry name" value="ALPHA-L-FUCOSIDASE"/>
    <property type="match status" value="1"/>
</dbReference>
<dbReference type="GO" id="GO:0016139">
    <property type="term" value="P:glycoside catabolic process"/>
    <property type="evidence" value="ECO:0007669"/>
    <property type="project" value="TreeGrafter"/>
</dbReference>
<dbReference type="Pfam" id="PF01120">
    <property type="entry name" value="Alpha_L_fucos"/>
    <property type="match status" value="1"/>
</dbReference>